<organism evidence="1">
    <name type="scientific">marine metagenome</name>
    <dbReference type="NCBI Taxonomy" id="408172"/>
    <lineage>
        <taxon>unclassified sequences</taxon>
        <taxon>metagenomes</taxon>
        <taxon>ecological metagenomes</taxon>
    </lineage>
</organism>
<evidence type="ECO:0000313" key="1">
    <source>
        <dbReference type="EMBL" id="SUZ66012.1"/>
    </source>
</evidence>
<sequence length="31" mass="3571">MPDLVNLCDELDYTQVCTAEHYFEPYGGYSP</sequence>
<accession>A0A381PGA1</accession>
<reference evidence="1" key="1">
    <citation type="submission" date="2018-05" db="EMBL/GenBank/DDBJ databases">
        <authorList>
            <person name="Lanie J.A."/>
            <person name="Ng W.-L."/>
            <person name="Kazmierczak K.M."/>
            <person name="Andrzejewski T.M."/>
            <person name="Davidsen T.M."/>
            <person name="Wayne K.J."/>
            <person name="Tettelin H."/>
            <person name="Glass J.I."/>
            <person name="Rusch D."/>
            <person name="Podicherti R."/>
            <person name="Tsui H.-C.T."/>
            <person name="Winkler M.E."/>
        </authorList>
    </citation>
    <scope>NUCLEOTIDE SEQUENCE</scope>
</reference>
<dbReference type="AlphaFoldDB" id="A0A381PGA1"/>
<name>A0A381PGA1_9ZZZZ</name>
<proteinExistence type="predicted"/>
<dbReference type="EMBL" id="UINC01000973">
    <property type="protein sequence ID" value="SUZ66012.1"/>
    <property type="molecule type" value="Genomic_DNA"/>
</dbReference>
<protein>
    <recommendedName>
        <fullName evidence="2">Luciferase-like domain-containing protein</fullName>
    </recommendedName>
</protein>
<evidence type="ECO:0008006" key="2">
    <source>
        <dbReference type="Google" id="ProtNLM"/>
    </source>
</evidence>
<gene>
    <name evidence="1" type="ORF">METZ01_LOCUS18866</name>
</gene>